<evidence type="ECO:0000313" key="2">
    <source>
        <dbReference type="Proteomes" id="UP000654075"/>
    </source>
</evidence>
<dbReference type="EMBL" id="CAJNNV010025242">
    <property type="protein sequence ID" value="CAE8613343.1"/>
    <property type="molecule type" value="Genomic_DNA"/>
</dbReference>
<dbReference type="AlphaFoldDB" id="A0A813FFV8"/>
<organism evidence="1 2">
    <name type="scientific">Polarella glacialis</name>
    <name type="common">Dinoflagellate</name>
    <dbReference type="NCBI Taxonomy" id="89957"/>
    <lineage>
        <taxon>Eukaryota</taxon>
        <taxon>Sar</taxon>
        <taxon>Alveolata</taxon>
        <taxon>Dinophyceae</taxon>
        <taxon>Suessiales</taxon>
        <taxon>Suessiaceae</taxon>
        <taxon>Polarella</taxon>
    </lineage>
</organism>
<gene>
    <name evidence="1" type="ORF">PGLA1383_LOCUS31114</name>
</gene>
<protein>
    <submittedName>
        <fullName evidence="1">Uncharacterized protein</fullName>
    </submittedName>
</protein>
<keyword evidence="2" id="KW-1185">Reference proteome</keyword>
<dbReference type="Proteomes" id="UP000654075">
    <property type="component" value="Unassembled WGS sequence"/>
</dbReference>
<evidence type="ECO:0000313" key="1">
    <source>
        <dbReference type="EMBL" id="CAE8613343.1"/>
    </source>
</evidence>
<sequence length="464" mass="52857">MESDRDFCSWALQKLNAELSMAGGMKPLSELCEHLQLCATREGWATGISREMLSYKVLAAIPMEYTSRKDGLLRLPPEIDDVALLKAWSGWKVAMDEELFKAGGELPWREVAWACVMRYYQLMGTRLSRRDEELVGACALRMVPQSYTSADSENIRIPDDTSKDEVWPGHQIEIIYSVDGKNTPYLGWITGQVGEYIKVTFDECWSVEVLKLPEAWRYETPAVVKQHPTRRFGILCSGIRSCTKYAKDMFTEEMDATLEHLASQVTDNFHHWRWIACTLGLFVPGAKLDKNVVYKRWRSLCYSKTSSPPDGLPTLVRRAQVIETLHSFGHGATSKEICEHFKQLYPNCCDGRKASSEKTITIWQTAVHNVLLHHNGTVFVANKRNRKCVWSLNQSVQWAIAADQLNIFLRKPRKPEAKQFRRNVRNQVAKVRAHGVAAGRLLASKLSNSDFSQSLSGHQKRFRA</sequence>
<proteinExistence type="predicted"/>
<comment type="caution">
    <text evidence="1">The sequence shown here is derived from an EMBL/GenBank/DDBJ whole genome shotgun (WGS) entry which is preliminary data.</text>
</comment>
<name>A0A813FFV8_POLGL</name>
<accession>A0A813FFV8</accession>
<reference evidence="1" key="1">
    <citation type="submission" date="2021-02" db="EMBL/GenBank/DDBJ databases">
        <authorList>
            <person name="Dougan E. K."/>
            <person name="Rhodes N."/>
            <person name="Thang M."/>
            <person name="Chan C."/>
        </authorList>
    </citation>
    <scope>NUCLEOTIDE SEQUENCE</scope>
</reference>